<feature type="signal peptide" evidence="1">
    <location>
        <begin position="1"/>
        <end position="22"/>
    </location>
</feature>
<keyword evidence="1" id="KW-0732">Signal</keyword>
<dbReference type="KEGG" id="crq:GCK72_020128"/>
<comment type="caution">
    <text evidence="2">The sequence shown here is derived from an EMBL/GenBank/DDBJ whole genome shotgun (WGS) entry which is preliminary data.</text>
</comment>
<proteinExistence type="predicted"/>
<dbReference type="InterPro" id="IPR005514">
    <property type="entry name" value="DUF316"/>
</dbReference>
<sequence>MMAKNLLTVFLVLFDVFGQLSSELNKLSYSENEERVNKCGTEIIFEGKPLNNPWMSEIDKNPGVRDLSLGLLISPRHAIFSSFLVFDKVWPFREYNRFEAEECKNRTPTAVTGSKARALEMGEFGSPIKNIHFFGDCSIESGFLIYEIEKVSEPPPICLEGIDDDPLDVLLNPENSTIEADVFLDSLYVLGISAERIPGYVFECNYYDFTDVCWSPMDRNGTDVILKYQKDATFPFQSSLPLIKTGKRPSLIGFIRGIAKDDHYVSVYTFRMHEMDLCSIIGTCKSVPTTPTTTTTTTRIITTTPVPPSTSPPPTTTSYEVAMQEDEDFEIPYDRKNIKKGIPDEAVEEAHLLQVLWQLTFTKSWVRESVQIERSLAQSRIASTHPPWLQNPHEDGQSTAMMVLQKFKLSLTAVPLYVVQLSSPEIAALACGARRARRTEMRAIIS</sequence>
<accession>A0A6A5GG65</accession>
<dbReference type="EMBL" id="WUAV01000005">
    <property type="protein sequence ID" value="KAF1753571.1"/>
    <property type="molecule type" value="Genomic_DNA"/>
</dbReference>
<dbReference type="PANTHER" id="PTHR34005:SF2">
    <property type="entry name" value="DUF4817 DOMAIN-CONTAINING PROTEIN-RELATED"/>
    <property type="match status" value="1"/>
</dbReference>
<feature type="chain" id="PRO_5025619619" evidence="1">
    <location>
        <begin position="23"/>
        <end position="446"/>
    </location>
</feature>
<dbReference type="RefSeq" id="XP_053582311.1">
    <property type="nucleotide sequence ID" value="XM_053733398.1"/>
</dbReference>
<gene>
    <name evidence="2" type="ORF">GCK72_020128</name>
</gene>
<dbReference type="PANTHER" id="PTHR34005">
    <property type="entry name" value="PROTEIN CBG15054-RELATED"/>
    <property type="match status" value="1"/>
</dbReference>
<dbReference type="AlphaFoldDB" id="A0A6A5GG65"/>
<reference evidence="2 3" key="1">
    <citation type="submission" date="2019-12" db="EMBL/GenBank/DDBJ databases">
        <title>Chromosome-level assembly of the Caenorhabditis remanei genome.</title>
        <authorList>
            <person name="Teterina A.A."/>
            <person name="Willis J.H."/>
            <person name="Phillips P.C."/>
        </authorList>
    </citation>
    <scope>NUCLEOTIDE SEQUENCE [LARGE SCALE GENOMIC DNA]</scope>
    <source>
        <strain evidence="2 3">PX506</strain>
        <tissue evidence="2">Whole organism</tissue>
    </source>
</reference>
<evidence type="ECO:0000313" key="3">
    <source>
        <dbReference type="Proteomes" id="UP000483820"/>
    </source>
</evidence>
<evidence type="ECO:0000313" key="2">
    <source>
        <dbReference type="EMBL" id="KAF1753571.1"/>
    </source>
</evidence>
<evidence type="ECO:0000256" key="1">
    <source>
        <dbReference type="SAM" id="SignalP"/>
    </source>
</evidence>
<dbReference type="Pfam" id="PF03761">
    <property type="entry name" value="DUF316"/>
    <property type="match status" value="1"/>
</dbReference>
<organism evidence="2 3">
    <name type="scientific">Caenorhabditis remanei</name>
    <name type="common">Caenorhabditis vulgaris</name>
    <dbReference type="NCBI Taxonomy" id="31234"/>
    <lineage>
        <taxon>Eukaryota</taxon>
        <taxon>Metazoa</taxon>
        <taxon>Ecdysozoa</taxon>
        <taxon>Nematoda</taxon>
        <taxon>Chromadorea</taxon>
        <taxon>Rhabditida</taxon>
        <taxon>Rhabditina</taxon>
        <taxon>Rhabditomorpha</taxon>
        <taxon>Rhabditoidea</taxon>
        <taxon>Rhabditidae</taxon>
        <taxon>Peloderinae</taxon>
        <taxon>Caenorhabditis</taxon>
    </lineage>
</organism>
<dbReference type="GeneID" id="9820405"/>
<dbReference type="CTD" id="9820405"/>
<dbReference type="Proteomes" id="UP000483820">
    <property type="component" value="Chromosome V"/>
</dbReference>
<name>A0A6A5GG65_CAERE</name>
<protein>
    <submittedName>
        <fullName evidence="2">Uncharacterized protein</fullName>
    </submittedName>
</protein>